<dbReference type="Proteomes" id="UP000548582">
    <property type="component" value="Unassembled WGS sequence"/>
</dbReference>
<dbReference type="AlphaFoldDB" id="A0A848E9X4"/>
<dbReference type="RefSeq" id="WP_170052383.1">
    <property type="nucleotide sequence ID" value="NZ_JABBKX010000001.1"/>
</dbReference>
<proteinExistence type="inferred from homology"/>
<organism evidence="3 4">
    <name type="scientific">Neoroseomonas marina</name>
    <dbReference type="NCBI Taxonomy" id="1232220"/>
    <lineage>
        <taxon>Bacteria</taxon>
        <taxon>Pseudomonadati</taxon>
        <taxon>Pseudomonadota</taxon>
        <taxon>Alphaproteobacteria</taxon>
        <taxon>Acetobacterales</taxon>
        <taxon>Acetobacteraceae</taxon>
        <taxon>Neoroseomonas</taxon>
    </lineage>
</organism>
<reference evidence="3 4" key="1">
    <citation type="submission" date="2020-03" db="EMBL/GenBank/DDBJ databases">
        <authorList>
            <person name="Sun Q."/>
        </authorList>
    </citation>
    <scope>NUCLEOTIDE SEQUENCE [LARGE SCALE GENOMIC DNA]</scope>
    <source>
        <strain evidence="3 4">JC162</strain>
    </source>
</reference>
<dbReference type="EMBL" id="JABBKX010000001">
    <property type="protein sequence ID" value="NMJ40098.1"/>
    <property type="molecule type" value="Genomic_DNA"/>
</dbReference>
<dbReference type="Gene3D" id="3.40.190.150">
    <property type="entry name" value="Bordetella uptake gene, domain 1"/>
    <property type="match status" value="1"/>
</dbReference>
<dbReference type="CDD" id="cd07012">
    <property type="entry name" value="PBP2_Bug_TTT"/>
    <property type="match status" value="1"/>
</dbReference>
<evidence type="ECO:0000313" key="4">
    <source>
        <dbReference type="Proteomes" id="UP000548582"/>
    </source>
</evidence>
<dbReference type="InterPro" id="IPR005064">
    <property type="entry name" value="BUG"/>
</dbReference>
<gene>
    <name evidence="3" type="ORF">GWK16_02510</name>
</gene>
<evidence type="ECO:0000256" key="1">
    <source>
        <dbReference type="ARBA" id="ARBA00006987"/>
    </source>
</evidence>
<dbReference type="SUPFAM" id="SSF53850">
    <property type="entry name" value="Periplasmic binding protein-like II"/>
    <property type="match status" value="1"/>
</dbReference>
<keyword evidence="2" id="KW-0732">Signal</keyword>
<comment type="caution">
    <text evidence="3">The sequence shown here is derived from an EMBL/GenBank/DDBJ whole genome shotgun (WGS) entry which is preliminary data.</text>
</comment>
<comment type="similarity">
    <text evidence="1">Belongs to the UPF0065 (bug) family.</text>
</comment>
<dbReference type="PIRSF" id="PIRSF017082">
    <property type="entry name" value="YflP"/>
    <property type="match status" value="1"/>
</dbReference>
<accession>A0A848E9X4</accession>
<feature type="signal peptide" evidence="2">
    <location>
        <begin position="1"/>
        <end position="23"/>
    </location>
</feature>
<protein>
    <submittedName>
        <fullName evidence="3">Tripartite tricarboxylate transporter substrate binding protein</fullName>
    </submittedName>
</protein>
<keyword evidence="4" id="KW-1185">Reference proteome</keyword>
<dbReference type="Pfam" id="PF03401">
    <property type="entry name" value="TctC"/>
    <property type="match status" value="1"/>
</dbReference>
<dbReference type="PANTHER" id="PTHR42928">
    <property type="entry name" value="TRICARBOXYLATE-BINDING PROTEIN"/>
    <property type="match status" value="1"/>
</dbReference>
<dbReference type="Gene3D" id="3.40.190.10">
    <property type="entry name" value="Periplasmic binding protein-like II"/>
    <property type="match status" value="1"/>
</dbReference>
<name>A0A848E9X4_9PROT</name>
<dbReference type="InterPro" id="IPR042100">
    <property type="entry name" value="Bug_dom1"/>
</dbReference>
<evidence type="ECO:0000313" key="3">
    <source>
        <dbReference type="EMBL" id="NMJ40098.1"/>
    </source>
</evidence>
<sequence length="320" mass="33254">MRRIMLAAAAALLALPLAGPAVAQDRTIRVISGFAAGGAGDLMARLIAEYVPPLMGARGVVENRTGANGLIGAEVVARAAPDGMTVLQCPMGSMTITPNLPGVALPVDPRTELMGVANVALSTYALIVAARGPYQDVPALLAAARARPGGLTYASAGVGSAQHLSVELLKSRAALDIAHAPYRGATPAVVDILGGRVDFMITNLGDVMRQITGGELRLLALGDDAGSPLFPQARPISAFVPGLQMAGWFGICGPKGMSEESLARWSDATRRALENPAFRERLLANGLTPQFEDTRTFNARIAADLRSWGDVIRAAGVRGD</sequence>
<feature type="chain" id="PRO_5032972886" evidence="2">
    <location>
        <begin position="24"/>
        <end position="320"/>
    </location>
</feature>
<evidence type="ECO:0000256" key="2">
    <source>
        <dbReference type="SAM" id="SignalP"/>
    </source>
</evidence>
<dbReference type="PANTHER" id="PTHR42928:SF5">
    <property type="entry name" value="BLR1237 PROTEIN"/>
    <property type="match status" value="1"/>
</dbReference>